<keyword evidence="3 6" id="KW-0547">Nucleotide-binding</keyword>
<dbReference type="RefSeq" id="XP_009496925.1">
    <property type="nucleotide sequence ID" value="XM_009498650.1"/>
</dbReference>
<dbReference type="CDD" id="cd17872">
    <property type="entry name" value="GPN3"/>
    <property type="match status" value="1"/>
</dbReference>
<feature type="region of interest" description="Disordered" evidence="7">
    <location>
        <begin position="274"/>
        <end position="360"/>
    </location>
</feature>
<dbReference type="InterPro" id="IPR030228">
    <property type="entry name" value="Gpn3"/>
</dbReference>
<dbReference type="OMA" id="NYCKLMK"/>
<organism evidence="9">
    <name type="scientific">Fonticula alba</name>
    <name type="common">Slime mold</name>
    <dbReference type="NCBI Taxonomy" id="691883"/>
    <lineage>
        <taxon>Eukaryota</taxon>
        <taxon>Rotosphaerida</taxon>
        <taxon>Fonticulaceae</taxon>
        <taxon>Fonticula</taxon>
    </lineage>
</organism>
<dbReference type="OrthoDB" id="5839at2759"/>
<dbReference type="GO" id="GO:0005525">
    <property type="term" value="F:GTP binding"/>
    <property type="evidence" value="ECO:0007669"/>
    <property type="project" value="UniProtKB-KW"/>
</dbReference>
<comment type="similarity">
    <text evidence="1 6">Belongs to the GPN-loop GTPase family.</text>
</comment>
<keyword evidence="10" id="KW-1185">Reference proteome</keyword>
<keyword evidence="8" id="KW-1133">Transmembrane helix</keyword>
<dbReference type="PANTHER" id="PTHR21231">
    <property type="entry name" value="XPA-BINDING PROTEIN 1-RELATED"/>
    <property type="match status" value="1"/>
</dbReference>
<accession>A0A058Z3M8</accession>
<reference evidence="9" key="1">
    <citation type="submission" date="2013-04" db="EMBL/GenBank/DDBJ databases">
        <title>The Genome Sequence of Fonticula alba ATCC 38817.</title>
        <authorList>
            <consortium name="The Broad Institute Genomics Platform"/>
            <person name="Russ C."/>
            <person name="Cuomo C."/>
            <person name="Burger G."/>
            <person name="Gray M.W."/>
            <person name="Holland P.W.H."/>
            <person name="King N."/>
            <person name="Lang F.B.F."/>
            <person name="Roger A.J."/>
            <person name="Ruiz-Trillo I."/>
            <person name="Brown M."/>
            <person name="Walker B."/>
            <person name="Young S."/>
            <person name="Zeng Q."/>
            <person name="Gargeya S."/>
            <person name="Fitzgerald M."/>
            <person name="Haas B."/>
            <person name="Abouelleil A."/>
            <person name="Allen A.W."/>
            <person name="Alvarado L."/>
            <person name="Arachchi H.M."/>
            <person name="Berlin A.M."/>
            <person name="Chapman S.B."/>
            <person name="Gainer-Dewar J."/>
            <person name="Goldberg J."/>
            <person name="Griggs A."/>
            <person name="Gujja S."/>
            <person name="Hansen M."/>
            <person name="Howarth C."/>
            <person name="Imamovic A."/>
            <person name="Ireland A."/>
            <person name="Larimer J."/>
            <person name="McCowan C."/>
            <person name="Murphy C."/>
            <person name="Pearson M."/>
            <person name="Poon T.W."/>
            <person name="Priest M."/>
            <person name="Roberts A."/>
            <person name="Saif S."/>
            <person name="Shea T."/>
            <person name="Sisk P."/>
            <person name="Sykes S."/>
            <person name="Wortman J."/>
            <person name="Nusbaum C."/>
            <person name="Birren B."/>
        </authorList>
    </citation>
    <scope>NUCLEOTIDE SEQUENCE [LARGE SCALE GENOMIC DNA]</scope>
    <source>
        <strain evidence="9">ATCC 38817</strain>
    </source>
</reference>
<name>A0A058Z3M8_FONAL</name>
<dbReference type="STRING" id="691883.A0A058Z3M8"/>
<evidence type="ECO:0000313" key="10">
    <source>
        <dbReference type="Proteomes" id="UP000030693"/>
    </source>
</evidence>
<feature type="transmembrane region" description="Helical" evidence="8">
    <location>
        <begin position="368"/>
        <end position="388"/>
    </location>
</feature>
<dbReference type="Proteomes" id="UP000030693">
    <property type="component" value="Unassembled WGS sequence"/>
</dbReference>
<keyword evidence="5 6" id="KW-0342">GTP-binding</keyword>
<gene>
    <name evidence="9" type="ORF">H696_04785</name>
</gene>
<protein>
    <recommendedName>
        <fullName evidence="2 6">GPN-loop GTPase 3</fullName>
    </recommendedName>
</protein>
<keyword evidence="4 6" id="KW-0378">Hydrolase</keyword>
<dbReference type="AlphaFoldDB" id="A0A058Z3M8"/>
<dbReference type="GeneID" id="20529510"/>
<evidence type="ECO:0000256" key="3">
    <source>
        <dbReference type="ARBA" id="ARBA00022741"/>
    </source>
</evidence>
<comment type="function">
    <text evidence="6">Small GTPase required for proper nuclear import of RNA polymerase II and III (RNAPII and RNAPIII). May act at an RNAP assembly step prior to nuclear import.</text>
</comment>
<evidence type="ECO:0000256" key="1">
    <source>
        <dbReference type="ARBA" id="ARBA00005290"/>
    </source>
</evidence>
<proteinExistence type="inferred from homology"/>
<dbReference type="FunFam" id="3.40.50.300:FF:000552">
    <property type="entry name" value="GPN-loop GTPase 3"/>
    <property type="match status" value="1"/>
</dbReference>
<dbReference type="GO" id="GO:0003924">
    <property type="term" value="F:GTPase activity"/>
    <property type="evidence" value="ECO:0007669"/>
    <property type="project" value="TreeGrafter"/>
</dbReference>
<dbReference type="Pfam" id="PF03029">
    <property type="entry name" value="ATP_bind_1"/>
    <property type="match status" value="1"/>
</dbReference>
<comment type="subunit">
    <text evidence="6">Binds to RNA polymerase II (RNAPII).</text>
</comment>
<evidence type="ECO:0000256" key="4">
    <source>
        <dbReference type="ARBA" id="ARBA00022801"/>
    </source>
</evidence>
<keyword evidence="8" id="KW-0472">Membrane</keyword>
<evidence type="ECO:0000313" key="9">
    <source>
        <dbReference type="EMBL" id="KCV68493.1"/>
    </source>
</evidence>
<sequence length="412" mass="46282">MKHAQLVIGTAGAGKSTYCSTIMQHCEASRRTVHAMNLDPAAEYLAYTPSIDIRDLITLEEVMDDLRYGPNGGLVYCLEYLLDNFEWMENELDDYQDDYLIIDCPGQIELYTHFPVMKDFVGHLQRLGYQVVVVYLMDAQFTDDAAKFISGSLAALSAMIQLELPHINVLSKIDIYLQRHTTPDGTQPRRLGRRLDRFLNFDINRLLTDKNRRGDMDRPIARSNVQQGNFASLNSAVARLLEEYNMVSFLPLDITDEDSIELVLSHADHAIQYGEDLEPREPKVRLCPAPRPRGQVSSRIGPPSRRPRPSLTLPSGRPTRSDRPSPAPTDPGTRRRRLECANLAVGTPQYKRKPTTDPEPRMRRAHMFACLLALLFFFLHALIPLLGAGPGPGKGPAPGHCGVLRGKKRPDT</sequence>
<keyword evidence="8" id="KW-0812">Transmembrane</keyword>
<dbReference type="PANTHER" id="PTHR21231:SF7">
    <property type="entry name" value="GPN-LOOP GTPASE 3"/>
    <property type="match status" value="1"/>
</dbReference>
<evidence type="ECO:0000256" key="5">
    <source>
        <dbReference type="ARBA" id="ARBA00023134"/>
    </source>
</evidence>
<feature type="compositionally biased region" description="Low complexity" evidence="7">
    <location>
        <begin position="297"/>
        <end position="318"/>
    </location>
</feature>
<dbReference type="SUPFAM" id="SSF52540">
    <property type="entry name" value="P-loop containing nucleoside triphosphate hydrolases"/>
    <property type="match status" value="1"/>
</dbReference>
<evidence type="ECO:0000256" key="8">
    <source>
        <dbReference type="SAM" id="Phobius"/>
    </source>
</evidence>
<dbReference type="InterPro" id="IPR004130">
    <property type="entry name" value="Gpn"/>
</dbReference>
<evidence type="ECO:0000256" key="7">
    <source>
        <dbReference type="SAM" id="MobiDB-lite"/>
    </source>
</evidence>
<dbReference type="EMBL" id="KB932208">
    <property type="protein sequence ID" value="KCV68493.1"/>
    <property type="molecule type" value="Genomic_DNA"/>
</dbReference>
<dbReference type="InterPro" id="IPR027417">
    <property type="entry name" value="P-loop_NTPase"/>
</dbReference>
<dbReference type="Gene3D" id="3.40.50.300">
    <property type="entry name" value="P-loop containing nucleotide triphosphate hydrolases"/>
    <property type="match status" value="1"/>
</dbReference>
<evidence type="ECO:0000256" key="2">
    <source>
        <dbReference type="ARBA" id="ARBA00014587"/>
    </source>
</evidence>
<feature type="region of interest" description="Disordered" evidence="7">
    <location>
        <begin position="389"/>
        <end position="412"/>
    </location>
</feature>
<evidence type="ECO:0000256" key="6">
    <source>
        <dbReference type="RuleBase" id="RU365059"/>
    </source>
</evidence>
<dbReference type="eggNOG" id="KOG1534">
    <property type="taxonomic scope" value="Eukaryota"/>
</dbReference>